<dbReference type="Proteomes" id="UP000504606">
    <property type="component" value="Unplaced"/>
</dbReference>
<dbReference type="OrthoDB" id="1641132at2759"/>
<keyword evidence="3 6" id="KW-1133">Transmembrane helix</keyword>
<comment type="subcellular location">
    <subcellularLocation>
        <location evidence="1">Membrane</location>
    </subcellularLocation>
</comment>
<protein>
    <submittedName>
        <fullName evidence="9">Uncharacterized protein LOC113204468</fullName>
    </submittedName>
</protein>
<feature type="transmembrane region" description="Helical" evidence="6">
    <location>
        <begin position="323"/>
        <end position="346"/>
    </location>
</feature>
<evidence type="ECO:0000256" key="4">
    <source>
        <dbReference type="ARBA" id="ARBA00023136"/>
    </source>
</evidence>
<dbReference type="Pfam" id="PF13664">
    <property type="entry name" value="DUF4149"/>
    <property type="match status" value="1"/>
</dbReference>
<dbReference type="KEGG" id="foc:113204468"/>
<keyword evidence="8" id="KW-1185">Reference proteome</keyword>
<reference evidence="9" key="2">
    <citation type="submission" date="2025-08" db="UniProtKB">
        <authorList>
            <consortium name="RefSeq"/>
        </authorList>
    </citation>
    <scope>IDENTIFICATION</scope>
    <source>
        <tissue evidence="9">Whole organism</tissue>
    </source>
</reference>
<evidence type="ECO:0000256" key="3">
    <source>
        <dbReference type="ARBA" id="ARBA00022989"/>
    </source>
</evidence>
<feature type="region of interest" description="Disordered" evidence="5">
    <location>
        <begin position="53"/>
        <end position="99"/>
    </location>
</feature>
<dbReference type="GeneID" id="113204468"/>
<evidence type="ECO:0000313" key="9">
    <source>
        <dbReference type="RefSeq" id="XP_052120737.1"/>
    </source>
</evidence>
<accession>A0A9C6WLV4</accession>
<dbReference type="PANTHER" id="PTHR23241:SF102">
    <property type="entry name" value="LD23009P"/>
    <property type="match status" value="1"/>
</dbReference>
<proteinExistence type="predicted"/>
<dbReference type="RefSeq" id="XP_052120737.1">
    <property type="nucleotide sequence ID" value="XM_052264777.1"/>
</dbReference>
<dbReference type="AlphaFoldDB" id="A0A9C6WLV4"/>
<dbReference type="PANTHER" id="PTHR23241">
    <property type="entry name" value="LATE EMBRYOGENESIS ABUNDANT PLANTS LEA-RELATED"/>
    <property type="match status" value="1"/>
</dbReference>
<feature type="compositionally biased region" description="Basic and acidic residues" evidence="5">
    <location>
        <begin position="1"/>
        <end position="12"/>
    </location>
</feature>
<feature type="region of interest" description="Disordered" evidence="5">
    <location>
        <begin position="1"/>
        <end position="35"/>
    </location>
</feature>
<dbReference type="GO" id="GO:0016020">
    <property type="term" value="C:membrane"/>
    <property type="evidence" value="ECO:0007669"/>
    <property type="project" value="UniProtKB-SubCell"/>
</dbReference>
<organism evidence="8 9">
    <name type="scientific">Frankliniella occidentalis</name>
    <name type="common">Western flower thrips</name>
    <name type="synonym">Euthrips occidentalis</name>
    <dbReference type="NCBI Taxonomy" id="133901"/>
    <lineage>
        <taxon>Eukaryota</taxon>
        <taxon>Metazoa</taxon>
        <taxon>Ecdysozoa</taxon>
        <taxon>Arthropoda</taxon>
        <taxon>Hexapoda</taxon>
        <taxon>Insecta</taxon>
        <taxon>Pterygota</taxon>
        <taxon>Neoptera</taxon>
        <taxon>Paraneoptera</taxon>
        <taxon>Thysanoptera</taxon>
        <taxon>Terebrantia</taxon>
        <taxon>Thripoidea</taxon>
        <taxon>Thripidae</taxon>
        <taxon>Frankliniella</taxon>
    </lineage>
</organism>
<reference evidence="9" key="1">
    <citation type="journal article" date="2018" name="Proc. Natl. Acad. Sci. U.S.A.">
        <title>Phylogenomics and the evolution of hemipteroid insects.</title>
        <authorList>
            <person name="Johnson K.P."/>
            <person name="Dietrich C.H."/>
            <person name="Friedrich F."/>
            <person name="Beutel R.G."/>
            <person name="Wipfler B."/>
            <person name="Peters R.S."/>
            <person name="Allen J.M."/>
            <person name="Petersen M."/>
            <person name="Donath A."/>
            <person name="Walden K.K."/>
            <person name="Kozlov A.M."/>
            <person name="Podsiadlowski L."/>
            <person name="Mayer C."/>
            <person name="Meusemann K."/>
            <person name="Vasilikopoulos A."/>
            <person name="Waterhouse R.M."/>
            <person name="Cameron S.L."/>
            <person name="Weirauch C."/>
            <person name="Swanson D.R."/>
            <person name="Percy D.M."/>
            <person name="Hardy N.B."/>
            <person name="Terry I."/>
            <person name="Liu S."/>
            <person name="Zhou X."/>
            <person name="Misof B."/>
            <person name="Robertson H.M."/>
            <person name="Yoshizawa K."/>
        </authorList>
    </citation>
    <scope>NUCLEOTIDE SEQUENCE</scope>
    <source>
        <tissue evidence="9">Whole organism</tissue>
    </source>
</reference>
<dbReference type="InterPro" id="IPR025423">
    <property type="entry name" value="TMEM205-like"/>
</dbReference>
<keyword evidence="4 6" id="KW-0472">Membrane</keyword>
<feature type="domain" description="TMEM205-like" evidence="7">
    <location>
        <begin position="289"/>
        <end position="386"/>
    </location>
</feature>
<feature type="transmembrane region" description="Helical" evidence="6">
    <location>
        <begin position="358"/>
        <end position="379"/>
    </location>
</feature>
<evidence type="ECO:0000256" key="5">
    <source>
        <dbReference type="SAM" id="MobiDB-lite"/>
    </source>
</evidence>
<gene>
    <name evidence="9" type="primary">LOC113204468</name>
</gene>
<evidence type="ECO:0000259" key="7">
    <source>
        <dbReference type="Pfam" id="PF13664"/>
    </source>
</evidence>
<dbReference type="InterPro" id="IPR053009">
    <property type="entry name" value="Xanthocillin_Biosynth-Assoc"/>
</dbReference>
<feature type="transmembrane region" description="Helical" evidence="6">
    <location>
        <begin position="281"/>
        <end position="311"/>
    </location>
</feature>
<sequence>MCVEGFRVERPSGARPAVVARGVRPRFQPPSAPAPDECASLCAAQQSRCGVIDGGPDGPSGPVGAAAGEARGAAQRQRSPKRSPQRLNGEARGHCCGTDPPPADIPAAADALPFDPRAMAADIQAQVAMDPADVHHHHRHRQNGMVIPHAQEDVDDVLLAKQKQPTAAEIALARARLASRLASHGATPATTLNDAVSGDMDVLARATASFRVLLQRASAVLEACQRSHYYSVLSQTTQPAHIVTFLSVALIAALLFPRHGAQDGNSQSQDNPHRVDEPSSWTYLTYVVSFAAHFGSQFWMTFVSGLSLFFSLPRHHFAEVQKVLFPLYFGINAALSLLTLGTFVRMQHGSQHQWDAEVIVQVGSMVLCFLLELLVRLYLTPPLLRLITAKTDMEKTVAGVGQEVGRYDLGPLTQCPHYVKIHRAFRKVHAGIALANIAAMGCTALHAHYLAGKICI</sequence>
<evidence type="ECO:0000256" key="2">
    <source>
        <dbReference type="ARBA" id="ARBA00022692"/>
    </source>
</evidence>
<name>A0A9C6WLV4_FRAOC</name>
<keyword evidence="2 6" id="KW-0812">Transmembrane</keyword>
<evidence type="ECO:0000313" key="8">
    <source>
        <dbReference type="Proteomes" id="UP000504606"/>
    </source>
</evidence>
<feature type="compositionally biased region" description="Low complexity" evidence="5">
    <location>
        <begin position="60"/>
        <end position="77"/>
    </location>
</feature>
<evidence type="ECO:0000256" key="1">
    <source>
        <dbReference type="ARBA" id="ARBA00004370"/>
    </source>
</evidence>
<feature type="compositionally biased region" description="Low complexity" evidence="5">
    <location>
        <begin position="13"/>
        <end position="26"/>
    </location>
</feature>
<feature type="transmembrane region" description="Helical" evidence="6">
    <location>
        <begin position="242"/>
        <end position="261"/>
    </location>
</feature>
<evidence type="ECO:0000256" key="6">
    <source>
        <dbReference type="SAM" id="Phobius"/>
    </source>
</evidence>